<dbReference type="EMBL" id="BAAANC010000004">
    <property type="protein sequence ID" value="GAA1556981.1"/>
    <property type="molecule type" value="Genomic_DNA"/>
</dbReference>
<feature type="transmembrane region" description="Helical" evidence="6">
    <location>
        <begin position="46"/>
        <end position="67"/>
    </location>
</feature>
<evidence type="ECO:0000256" key="1">
    <source>
        <dbReference type="ARBA" id="ARBA00004651"/>
    </source>
</evidence>
<proteinExistence type="predicted"/>
<keyword evidence="2" id="KW-1003">Cell membrane</keyword>
<feature type="transmembrane region" description="Helical" evidence="6">
    <location>
        <begin position="12"/>
        <end position="34"/>
    </location>
</feature>
<evidence type="ECO:0000313" key="8">
    <source>
        <dbReference type="Proteomes" id="UP001500363"/>
    </source>
</evidence>
<protein>
    <submittedName>
        <fullName evidence="7">Cytochrome c oxidase assembly protein</fullName>
    </submittedName>
</protein>
<evidence type="ECO:0000256" key="5">
    <source>
        <dbReference type="ARBA" id="ARBA00023136"/>
    </source>
</evidence>
<evidence type="ECO:0000256" key="3">
    <source>
        <dbReference type="ARBA" id="ARBA00022692"/>
    </source>
</evidence>
<evidence type="ECO:0000256" key="2">
    <source>
        <dbReference type="ARBA" id="ARBA00022475"/>
    </source>
</evidence>
<sequence>MIGLHEHVSHSGTAALLAPVVLAFLPAAGYVWAARRLHRRGDAWPGWRITSFVAGALAVGAAVAVQLPGGEFTAHMAQHLVIGMLAPVLIVLARPVTLALRVLPRRPRRALLRVLHSRWTSWSISLPLVALLESGGLWILYRTPLFASTQEHPWLHALVHTHVLVTGLLFTFAICQLDPVRRRHTLVPRAATLVLAGAAHAVLAKSLYAAPPPGTQFSPADLAAGAKLMYYGGDIVEIALATVLALQWYRAEGRALRPAPRRA</sequence>
<dbReference type="RefSeq" id="WP_344182377.1">
    <property type="nucleotide sequence ID" value="NZ_BAAANC010000004.1"/>
</dbReference>
<evidence type="ECO:0000256" key="4">
    <source>
        <dbReference type="ARBA" id="ARBA00022989"/>
    </source>
</evidence>
<comment type="caution">
    <text evidence="7">The sequence shown here is derived from an EMBL/GenBank/DDBJ whole genome shotgun (WGS) entry which is preliminary data.</text>
</comment>
<feature type="transmembrane region" description="Helical" evidence="6">
    <location>
        <begin position="79"/>
        <end position="100"/>
    </location>
</feature>
<dbReference type="Pfam" id="PF09678">
    <property type="entry name" value="Caa3_CtaG"/>
    <property type="match status" value="1"/>
</dbReference>
<accession>A0ABN2CDE5</accession>
<reference evidence="7 8" key="1">
    <citation type="journal article" date="2019" name="Int. J. Syst. Evol. Microbiol.">
        <title>The Global Catalogue of Microorganisms (GCM) 10K type strain sequencing project: providing services to taxonomists for standard genome sequencing and annotation.</title>
        <authorList>
            <consortium name="The Broad Institute Genomics Platform"/>
            <consortium name="The Broad Institute Genome Sequencing Center for Infectious Disease"/>
            <person name="Wu L."/>
            <person name="Ma J."/>
        </authorList>
    </citation>
    <scope>NUCLEOTIDE SEQUENCE [LARGE SCALE GENOMIC DNA]</scope>
    <source>
        <strain evidence="7 8">JCM 14303</strain>
    </source>
</reference>
<feature type="transmembrane region" description="Helical" evidence="6">
    <location>
        <begin position="153"/>
        <end position="174"/>
    </location>
</feature>
<organism evidence="7 8">
    <name type="scientific">Kribbella lupini</name>
    <dbReference type="NCBI Taxonomy" id="291602"/>
    <lineage>
        <taxon>Bacteria</taxon>
        <taxon>Bacillati</taxon>
        <taxon>Actinomycetota</taxon>
        <taxon>Actinomycetes</taxon>
        <taxon>Propionibacteriales</taxon>
        <taxon>Kribbellaceae</taxon>
        <taxon>Kribbella</taxon>
    </lineage>
</organism>
<gene>
    <name evidence="7" type="ORF">GCM10009741_72110</name>
</gene>
<dbReference type="InterPro" id="IPR019108">
    <property type="entry name" value="Caa3_assmbl_CtaG-rel"/>
</dbReference>
<keyword evidence="8" id="KW-1185">Reference proteome</keyword>
<feature type="transmembrane region" description="Helical" evidence="6">
    <location>
        <begin position="121"/>
        <end position="141"/>
    </location>
</feature>
<keyword evidence="4 6" id="KW-1133">Transmembrane helix</keyword>
<comment type="subcellular location">
    <subcellularLocation>
        <location evidence="1">Cell membrane</location>
        <topology evidence="1">Multi-pass membrane protein</topology>
    </subcellularLocation>
</comment>
<evidence type="ECO:0000313" key="7">
    <source>
        <dbReference type="EMBL" id="GAA1556981.1"/>
    </source>
</evidence>
<keyword evidence="5 6" id="KW-0472">Membrane</keyword>
<evidence type="ECO:0000256" key="6">
    <source>
        <dbReference type="SAM" id="Phobius"/>
    </source>
</evidence>
<keyword evidence="3 6" id="KW-0812">Transmembrane</keyword>
<name>A0ABN2CDE5_9ACTN</name>
<dbReference type="Proteomes" id="UP001500363">
    <property type="component" value="Unassembled WGS sequence"/>
</dbReference>